<name>A0A4S5E5K9_9MICC</name>
<dbReference type="EMBL" id="SSWH01000005">
    <property type="protein sequence ID" value="THJ66825.1"/>
    <property type="molecule type" value="Genomic_DNA"/>
</dbReference>
<dbReference type="RefSeq" id="WP_136453925.1">
    <property type="nucleotide sequence ID" value="NZ_SSWH01000005.1"/>
</dbReference>
<gene>
    <name evidence="1" type="ORF">E8P82_07820</name>
</gene>
<reference evidence="1 2" key="1">
    <citation type="submission" date="2019-04" db="EMBL/GenBank/DDBJ databases">
        <authorList>
            <person name="Liu Q."/>
            <person name="Xin Y.-H."/>
        </authorList>
    </citation>
    <scope>NUCLEOTIDE SEQUENCE [LARGE SCALE GENOMIC DNA]</scope>
    <source>
        <strain evidence="1 2">AM23</strain>
    </source>
</reference>
<evidence type="ECO:0000313" key="2">
    <source>
        <dbReference type="Proteomes" id="UP000305233"/>
    </source>
</evidence>
<keyword evidence="2" id="KW-1185">Reference proteome</keyword>
<organism evidence="1 2">
    <name type="scientific">Arthrobacter echini</name>
    <dbReference type="NCBI Taxonomy" id="1529066"/>
    <lineage>
        <taxon>Bacteria</taxon>
        <taxon>Bacillati</taxon>
        <taxon>Actinomycetota</taxon>
        <taxon>Actinomycetes</taxon>
        <taxon>Micrococcales</taxon>
        <taxon>Micrococcaceae</taxon>
        <taxon>Arthrobacter</taxon>
    </lineage>
</organism>
<sequence length="78" mass="8186">MATASAALDRNIRRCWVSTGGDDINIWGPVLDEPPALVRLAVQGIGVMAGTPFEVLQEKGGHLLVTVATATSEVEELA</sequence>
<proteinExistence type="predicted"/>
<accession>A0A4S5E5K9</accession>
<protein>
    <submittedName>
        <fullName evidence="1">Uncharacterized protein</fullName>
    </submittedName>
</protein>
<dbReference type="Proteomes" id="UP000305233">
    <property type="component" value="Unassembled WGS sequence"/>
</dbReference>
<evidence type="ECO:0000313" key="1">
    <source>
        <dbReference type="EMBL" id="THJ66825.1"/>
    </source>
</evidence>
<dbReference type="AlphaFoldDB" id="A0A4S5E5K9"/>
<comment type="caution">
    <text evidence="1">The sequence shown here is derived from an EMBL/GenBank/DDBJ whole genome shotgun (WGS) entry which is preliminary data.</text>
</comment>
<dbReference type="OrthoDB" id="4336542at2"/>